<dbReference type="AlphaFoldDB" id="D0WHK9"/>
<evidence type="ECO:0000256" key="4">
    <source>
        <dbReference type="ARBA" id="ARBA00022909"/>
    </source>
</evidence>
<evidence type="ECO:0000256" key="6">
    <source>
        <dbReference type="RuleBase" id="RU362079"/>
    </source>
</evidence>
<evidence type="ECO:0000313" key="9">
    <source>
        <dbReference type="Proteomes" id="UP000006001"/>
    </source>
</evidence>
<gene>
    <name evidence="8" type="primary">folB</name>
    <name evidence="8" type="ORF">HMPREF0762_01251</name>
</gene>
<dbReference type="InterPro" id="IPR006156">
    <property type="entry name" value="Dihydroneopterin_aldolase"/>
</dbReference>
<dbReference type="Proteomes" id="UP000006001">
    <property type="component" value="Unassembled WGS sequence"/>
</dbReference>
<dbReference type="CDD" id="cd00534">
    <property type="entry name" value="DHNA_DHNTPE"/>
    <property type="match status" value="1"/>
</dbReference>
<dbReference type="EC" id="4.1.2.25" evidence="6"/>
<comment type="catalytic activity">
    <reaction evidence="1 6">
        <text>7,8-dihydroneopterin = 6-hydroxymethyl-7,8-dihydropterin + glycolaldehyde</text>
        <dbReference type="Rhea" id="RHEA:10540"/>
        <dbReference type="ChEBI" id="CHEBI:17001"/>
        <dbReference type="ChEBI" id="CHEBI:17071"/>
        <dbReference type="ChEBI" id="CHEBI:44841"/>
        <dbReference type="EC" id="4.1.2.25"/>
    </reaction>
</comment>
<dbReference type="STRING" id="649764.HMPREF0762_01251"/>
<dbReference type="GO" id="GO:0004150">
    <property type="term" value="F:dihydroneopterin aldolase activity"/>
    <property type="evidence" value="ECO:0007669"/>
    <property type="project" value="UniProtKB-UniRule"/>
</dbReference>
<dbReference type="eggNOG" id="COG1539">
    <property type="taxonomic scope" value="Bacteria"/>
</dbReference>
<dbReference type="RefSeq" id="WP_006362503.1">
    <property type="nucleotide sequence ID" value="NZ_GG700630.1"/>
</dbReference>
<dbReference type="InterPro" id="IPR006157">
    <property type="entry name" value="FolB_dom"/>
</dbReference>
<evidence type="ECO:0000256" key="5">
    <source>
        <dbReference type="ARBA" id="ARBA00023239"/>
    </source>
</evidence>
<sequence>MDAIVISDLEVFAYHGVFPEENALGQKLLVSLRLEVDLRPAGERDDLSASVDYGAVCRLADGFLRAHVFKLIEAAAEGLASEILAQFPTVEAVEVQIKKPWAPIGLPLAYAGVEIRRERRR</sequence>
<reference evidence="8" key="1">
    <citation type="submission" date="2009-10" db="EMBL/GenBank/DDBJ databases">
        <authorList>
            <person name="Weinstock G."/>
            <person name="Sodergren E."/>
            <person name="Clifton S."/>
            <person name="Fulton L."/>
            <person name="Fulton B."/>
            <person name="Courtney L."/>
            <person name="Fronick C."/>
            <person name="Harrison M."/>
            <person name="Strong C."/>
            <person name="Farmer C."/>
            <person name="Delahaunty K."/>
            <person name="Markovic C."/>
            <person name="Hall O."/>
            <person name="Minx P."/>
            <person name="Tomlinson C."/>
            <person name="Mitreva M."/>
            <person name="Nelson J."/>
            <person name="Hou S."/>
            <person name="Wollam A."/>
            <person name="Pepin K.H."/>
            <person name="Johnson M."/>
            <person name="Bhonagiri V."/>
            <person name="Nash W.E."/>
            <person name="Warren W."/>
            <person name="Chinwalla A."/>
            <person name="Mardis E.R."/>
            <person name="Wilson R.K."/>
        </authorList>
    </citation>
    <scope>NUCLEOTIDE SEQUENCE [LARGE SCALE GENOMIC DNA]</scope>
    <source>
        <strain evidence="8">ATCC 700122</strain>
    </source>
</reference>
<name>D0WHK9_SLAES</name>
<evidence type="ECO:0000256" key="1">
    <source>
        <dbReference type="ARBA" id="ARBA00001353"/>
    </source>
</evidence>
<proteinExistence type="inferred from homology"/>
<comment type="function">
    <text evidence="6">Catalyzes the conversion of 7,8-dihydroneopterin to 6-hydroxymethyl-7,8-dihydropterin.</text>
</comment>
<comment type="caution">
    <text evidence="8">The sequence shown here is derived from an EMBL/GenBank/DDBJ whole genome shotgun (WGS) entry which is preliminary data.</text>
</comment>
<dbReference type="NCBIfam" id="TIGR00525">
    <property type="entry name" value="folB"/>
    <property type="match status" value="1"/>
</dbReference>
<comment type="similarity">
    <text evidence="3 6">Belongs to the DHNA family.</text>
</comment>
<dbReference type="GeneID" id="85007766"/>
<evidence type="ECO:0000313" key="8">
    <source>
        <dbReference type="EMBL" id="EEZ61173.1"/>
    </source>
</evidence>
<dbReference type="PANTHER" id="PTHR42844">
    <property type="entry name" value="DIHYDRONEOPTERIN ALDOLASE 1-RELATED"/>
    <property type="match status" value="1"/>
</dbReference>
<dbReference type="SUPFAM" id="SSF55620">
    <property type="entry name" value="Tetrahydrobiopterin biosynthesis enzymes-like"/>
    <property type="match status" value="1"/>
</dbReference>
<dbReference type="HOGENOM" id="CLU_112632_1_3_11"/>
<evidence type="ECO:0000256" key="2">
    <source>
        <dbReference type="ARBA" id="ARBA00005013"/>
    </source>
</evidence>
<evidence type="ECO:0000256" key="3">
    <source>
        <dbReference type="ARBA" id="ARBA00005708"/>
    </source>
</evidence>
<dbReference type="GO" id="GO:0005737">
    <property type="term" value="C:cytoplasm"/>
    <property type="evidence" value="ECO:0007669"/>
    <property type="project" value="TreeGrafter"/>
</dbReference>
<dbReference type="InterPro" id="IPR043133">
    <property type="entry name" value="GTP-CH-I_C/QueF"/>
</dbReference>
<keyword evidence="5 6" id="KW-0456">Lyase</keyword>
<feature type="domain" description="Dihydroneopterin aldolase/epimerase" evidence="7">
    <location>
        <begin position="4"/>
        <end position="117"/>
    </location>
</feature>
<dbReference type="NCBIfam" id="TIGR00526">
    <property type="entry name" value="folB_dom"/>
    <property type="match status" value="1"/>
</dbReference>
<keyword evidence="9" id="KW-1185">Reference proteome</keyword>
<evidence type="ECO:0000259" key="7">
    <source>
        <dbReference type="SMART" id="SM00905"/>
    </source>
</evidence>
<accession>D0WHK9</accession>
<comment type="pathway">
    <text evidence="2 6">Cofactor biosynthesis; tetrahydrofolate biosynthesis; 2-amino-4-hydroxy-6-hydroxymethyl-7,8-dihydropteridine diphosphate from 7,8-dihydroneopterin triphosphate: step 3/4.</text>
</comment>
<dbReference type="PANTHER" id="PTHR42844:SF1">
    <property type="entry name" value="DIHYDRONEOPTERIN ALDOLASE 1-RELATED"/>
    <property type="match status" value="1"/>
</dbReference>
<dbReference type="OrthoDB" id="3212934at2"/>
<dbReference type="UniPathway" id="UPA00077">
    <property type="reaction ID" value="UER00154"/>
</dbReference>
<dbReference type="SMART" id="SM00905">
    <property type="entry name" value="FolB"/>
    <property type="match status" value="1"/>
</dbReference>
<dbReference type="Gene3D" id="3.30.1130.10">
    <property type="match status" value="1"/>
</dbReference>
<dbReference type="GO" id="GO:0046656">
    <property type="term" value="P:folic acid biosynthetic process"/>
    <property type="evidence" value="ECO:0007669"/>
    <property type="project" value="UniProtKB-UniRule"/>
</dbReference>
<dbReference type="GO" id="GO:0046654">
    <property type="term" value="P:tetrahydrofolate biosynthetic process"/>
    <property type="evidence" value="ECO:0007669"/>
    <property type="project" value="UniProtKB-UniRule"/>
</dbReference>
<dbReference type="EMBL" id="ACUX02000007">
    <property type="protein sequence ID" value="EEZ61173.1"/>
    <property type="molecule type" value="Genomic_DNA"/>
</dbReference>
<protein>
    <recommendedName>
        <fullName evidence="6">7,8-dihydroneopterin aldolase</fullName>
        <ecNumber evidence="6">4.1.2.25</ecNumber>
    </recommendedName>
</protein>
<keyword evidence="4 6" id="KW-0289">Folate biosynthesis</keyword>
<dbReference type="Pfam" id="PF02152">
    <property type="entry name" value="FolB"/>
    <property type="match status" value="1"/>
</dbReference>
<organism evidence="8 9">
    <name type="scientific">Slackia exigua (strain ATCC 700122 / DSM 15923 / CIP 105133 / JCM 11022 / KCTC 5966 / S-7)</name>
    <dbReference type="NCBI Taxonomy" id="649764"/>
    <lineage>
        <taxon>Bacteria</taxon>
        <taxon>Bacillati</taxon>
        <taxon>Actinomycetota</taxon>
        <taxon>Coriobacteriia</taxon>
        <taxon>Eggerthellales</taxon>
        <taxon>Eggerthellaceae</taxon>
        <taxon>Slackia</taxon>
    </lineage>
</organism>